<proteinExistence type="predicted"/>
<evidence type="ECO:0000313" key="2">
    <source>
        <dbReference type="EMBL" id="TCN35414.1"/>
    </source>
</evidence>
<evidence type="ECO:0000259" key="1">
    <source>
        <dbReference type="Pfam" id="PF12697"/>
    </source>
</evidence>
<feature type="domain" description="AB hydrolase-1" evidence="1">
    <location>
        <begin position="62"/>
        <end position="290"/>
    </location>
</feature>
<protein>
    <submittedName>
        <fullName evidence="2">Pimeloyl-ACP methyl ester carboxylesterase</fullName>
    </submittedName>
</protein>
<dbReference type="Proteomes" id="UP000295351">
    <property type="component" value="Unassembled WGS sequence"/>
</dbReference>
<dbReference type="SUPFAM" id="SSF53474">
    <property type="entry name" value="alpha/beta-Hydrolases"/>
    <property type="match status" value="1"/>
</dbReference>
<organism evidence="2 3">
    <name type="scientific">Shinella granuli</name>
    <dbReference type="NCBI Taxonomy" id="323621"/>
    <lineage>
        <taxon>Bacteria</taxon>
        <taxon>Pseudomonadati</taxon>
        <taxon>Pseudomonadota</taxon>
        <taxon>Alphaproteobacteria</taxon>
        <taxon>Hyphomicrobiales</taxon>
        <taxon>Rhizobiaceae</taxon>
        <taxon>Shinella</taxon>
    </lineage>
</organism>
<evidence type="ECO:0000313" key="3">
    <source>
        <dbReference type="Proteomes" id="UP000295351"/>
    </source>
</evidence>
<name>A0A4R2C9K5_SHIGR</name>
<dbReference type="RefSeq" id="WP_133036574.1">
    <property type="nucleotide sequence ID" value="NZ_BAABEI010000001.1"/>
</dbReference>
<dbReference type="Gene3D" id="3.40.50.1820">
    <property type="entry name" value="alpha/beta hydrolase"/>
    <property type="match status" value="1"/>
</dbReference>
<gene>
    <name evidence="2" type="ORF">EV665_12824</name>
</gene>
<dbReference type="Pfam" id="PF12697">
    <property type="entry name" value="Abhydrolase_6"/>
    <property type="match status" value="1"/>
</dbReference>
<sequence>MVKDRYPIMSLSAAASAGFVAGHFPVSPCDVGGEETGTYQTPPSFIHYVGTPDWENQASGCVLLHGGSGDWRHFCINLKPLSAHIPIVAPDLPGFGLSGAASGEDLAAIVDPLAAFLRSVPWRDITLVGFSFGALAAAAAAVKRPPSRLLLISPAGFGAHTAEMASAREAAAQAAKLEGTRAGLAVNLKRTMLRRDYSLGSEHLLDTMEEMLRSTRAKVRRFSRSELILDRLRMLDCPVRVLFGEADPYHASALDHRYAGIAAACSGAEITTVADAAHWLMFDRPDAFEETLLEFARRDV</sequence>
<comment type="caution">
    <text evidence="2">The sequence shown here is derived from an EMBL/GenBank/DDBJ whole genome shotgun (WGS) entry which is preliminary data.</text>
</comment>
<accession>A0A4R2C9K5</accession>
<dbReference type="PANTHER" id="PTHR46438">
    <property type="entry name" value="ALPHA/BETA-HYDROLASES SUPERFAMILY PROTEIN"/>
    <property type="match status" value="1"/>
</dbReference>
<dbReference type="EMBL" id="SLVX01000028">
    <property type="protein sequence ID" value="TCN35414.1"/>
    <property type="molecule type" value="Genomic_DNA"/>
</dbReference>
<dbReference type="AlphaFoldDB" id="A0A4R2C9K5"/>
<dbReference type="InterPro" id="IPR000073">
    <property type="entry name" value="AB_hydrolase_1"/>
</dbReference>
<keyword evidence="3" id="KW-1185">Reference proteome</keyword>
<reference evidence="2 3" key="1">
    <citation type="submission" date="2019-03" db="EMBL/GenBank/DDBJ databases">
        <title>Genomic Encyclopedia of Type Strains, Phase IV (KMG-IV): sequencing the most valuable type-strain genomes for metagenomic binning, comparative biology and taxonomic classification.</title>
        <authorList>
            <person name="Goeker M."/>
        </authorList>
    </citation>
    <scope>NUCLEOTIDE SEQUENCE [LARGE SCALE GENOMIC DNA]</scope>
    <source>
        <strain evidence="2 3">DSM 18401</strain>
    </source>
</reference>
<dbReference type="InterPro" id="IPR029058">
    <property type="entry name" value="AB_hydrolase_fold"/>
</dbReference>